<evidence type="ECO:0000313" key="9">
    <source>
        <dbReference type="Proteomes" id="UP000078397"/>
    </source>
</evidence>
<evidence type="ECO:0000256" key="4">
    <source>
        <dbReference type="ARBA" id="ARBA00023136"/>
    </source>
</evidence>
<evidence type="ECO:0000256" key="3">
    <source>
        <dbReference type="ARBA" id="ARBA00022989"/>
    </source>
</evidence>
<dbReference type="PANTHER" id="PTHR15549:SF33">
    <property type="entry name" value="MEMBRANE PROTEIN WSC4, PUTATIVE (AFU_ORTHOLOGUE AFUA_5G09020)-RELATED"/>
    <property type="match status" value="1"/>
</dbReference>
<feature type="region of interest" description="Disordered" evidence="5">
    <location>
        <begin position="132"/>
        <end position="185"/>
    </location>
</feature>
<comment type="caution">
    <text evidence="8">The sequence shown here is derived from an EMBL/GenBank/DDBJ whole genome shotgun (WGS) entry which is preliminary data.</text>
</comment>
<dbReference type="RefSeq" id="XP_018136691.1">
    <property type="nucleotide sequence ID" value="XM_018289530.1"/>
</dbReference>
<comment type="subcellular location">
    <subcellularLocation>
        <location evidence="1">Membrane</location>
        <topology evidence="1">Single-pass membrane protein</topology>
    </subcellularLocation>
</comment>
<dbReference type="PANTHER" id="PTHR15549">
    <property type="entry name" value="PAIRED IMMUNOGLOBULIN-LIKE TYPE 2 RECEPTOR"/>
    <property type="match status" value="1"/>
</dbReference>
<keyword evidence="4 6" id="KW-0472">Membrane</keyword>
<evidence type="ECO:0000256" key="7">
    <source>
        <dbReference type="SAM" id="SignalP"/>
    </source>
</evidence>
<dbReference type="GO" id="GO:0016020">
    <property type="term" value="C:membrane"/>
    <property type="evidence" value="ECO:0007669"/>
    <property type="project" value="UniProtKB-SubCell"/>
</dbReference>
<feature type="signal peptide" evidence="7">
    <location>
        <begin position="1"/>
        <end position="18"/>
    </location>
</feature>
<dbReference type="EMBL" id="LSBJ02000017">
    <property type="protein sequence ID" value="OAQ58544.1"/>
    <property type="molecule type" value="Genomic_DNA"/>
</dbReference>
<reference evidence="8 9" key="1">
    <citation type="journal article" date="2016" name="PLoS Pathog.">
        <title>Biosynthesis of antibiotic leucinostatins in bio-control fungus Purpureocillium lilacinum and their inhibition on phytophthora revealed by genome mining.</title>
        <authorList>
            <person name="Wang G."/>
            <person name="Liu Z."/>
            <person name="Lin R."/>
            <person name="Li E."/>
            <person name="Mao Z."/>
            <person name="Ling J."/>
            <person name="Yang Y."/>
            <person name="Yin W.B."/>
            <person name="Xie B."/>
        </authorList>
    </citation>
    <scope>NUCLEOTIDE SEQUENCE [LARGE SCALE GENOMIC DNA]</scope>
    <source>
        <strain evidence="8">170</strain>
    </source>
</reference>
<dbReference type="STRING" id="1380566.A0A179EZC0"/>
<accession>A0A179EZC0</accession>
<dbReference type="GeneID" id="28853524"/>
<keyword evidence="2 6" id="KW-0812">Transmembrane</keyword>
<dbReference type="KEGG" id="pchm:VFPPC_11294"/>
<name>A0A179EZC0_METCM</name>
<protein>
    <submittedName>
        <fullName evidence="8">Uncharacterized protein</fullName>
    </submittedName>
</protein>
<gene>
    <name evidence="8" type="ORF">VFPPC_11294</name>
</gene>
<feature type="compositionally biased region" description="Low complexity" evidence="5">
    <location>
        <begin position="132"/>
        <end position="152"/>
    </location>
</feature>
<organism evidence="8 9">
    <name type="scientific">Pochonia chlamydosporia 170</name>
    <dbReference type="NCBI Taxonomy" id="1380566"/>
    <lineage>
        <taxon>Eukaryota</taxon>
        <taxon>Fungi</taxon>
        <taxon>Dikarya</taxon>
        <taxon>Ascomycota</taxon>
        <taxon>Pezizomycotina</taxon>
        <taxon>Sordariomycetes</taxon>
        <taxon>Hypocreomycetidae</taxon>
        <taxon>Hypocreales</taxon>
        <taxon>Clavicipitaceae</taxon>
        <taxon>Pochonia</taxon>
    </lineage>
</organism>
<sequence length="310" mass="31558">MLLSIAALAFALSPGALAARFELGPTPVVQQRYAAIFPRQTDLGGLDSGCLSVLTLLTDIPTAPPDLSSYIQQAAATMVNPCSVSYPNSLTKELSSYQSEVQSWFSAKKNILSQCPELLSYQSQFSDICKTTAGGSPSQTSGSSSATTTSSGSSGGSGGSGGSGSGNSGSDNSGSGGNTGSSGGSSLSGGAIAGIAIGGVAGLAAIAGIIAFFVWRARRKSKAVSGNTSQPDMAQQQQQQMPPPGMVQQPGQPYDKNMYPYPPQGQYIYEMPQPGTQPPSELMGNVQAPPAELGYSSGPVYEMPGGHPPK</sequence>
<dbReference type="InterPro" id="IPR051694">
    <property type="entry name" value="Immunoregulatory_rcpt-like"/>
</dbReference>
<evidence type="ECO:0000313" key="8">
    <source>
        <dbReference type="EMBL" id="OAQ58544.1"/>
    </source>
</evidence>
<feature type="transmembrane region" description="Helical" evidence="6">
    <location>
        <begin position="191"/>
        <end position="215"/>
    </location>
</feature>
<keyword evidence="3 6" id="KW-1133">Transmembrane helix</keyword>
<evidence type="ECO:0000256" key="2">
    <source>
        <dbReference type="ARBA" id="ARBA00022692"/>
    </source>
</evidence>
<dbReference type="Proteomes" id="UP000078397">
    <property type="component" value="Unassembled WGS sequence"/>
</dbReference>
<evidence type="ECO:0000256" key="6">
    <source>
        <dbReference type="SAM" id="Phobius"/>
    </source>
</evidence>
<evidence type="ECO:0000256" key="5">
    <source>
        <dbReference type="SAM" id="MobiDB-lite"/>
    </source>
</evidence>
<feature type="compositionally biased region" description="Low complexity" evidence="5">
    <location>
        <begin position="230"/>
        <end position="247"/>
    </location>
</feature>
<proteinExistence type="predicted"/>
<feature type="region of interest" description="Disordered" evidence="5">
    <location>
        <begin position="261"/>
        <end position="310"/>
    </location>
</feature>
<dbReference type="AlphaFoldDB" id="A0A179EZC0"/>
<dbReference type="GO" id="GO:0071944">
    <property type="term" value="C:cell periphery"/>
    <property type="evidence" value="ECO:0007669"/>
    <property type="project" value="UniProtKB-ARBA"/>
</dbReference>
<dbReference type="OrthoDB" id="4941495at2759"/>
<feature type="region of interest" description="Disordered" evidence="5">
    <location>
        <begin position="224"/>
        <end position="247"/>
    </location>
</feature>
<keyword evidence="9" id="KW-1185">Reference proteome</keyword>
<feature type="chain" id="PRO_5008101032" evidence="7">
    <location>
        <begin position="19"/>
        <end position="310"/>
    </location>
</feature>
<keyword evidence="7" id="KW-0732">Signal</keyword>
<feature type="compositionally biased region" description="Gly residues" evidence="5">
    <location>
        <begin position="174"/>
        <end position="185"/>
    </location>
</feature>
<feature type="compositionally biased region" description="Gly residues" evidence="5">
    <location>
        <begin position="153"/>
        <end position="167"/>
    </location>
</feature>
<evidence type="ECO:0000256" key="1">
    <source>
        <dbReference type="ARBA" id="ARBA00004167"/>
    </source>
</evidence>